<feature type="transmembrane region" description="Helical" evidence="1">
    <location>
        <begin position="262"/>
        <end position="284"/>
    </location>
</feature>
<dbReference type="Pfam" id="PF06779">
    <property type="entry name" value="MFS_4"/>
    <property type="match status" value="1"/>
</dbReference>
<dbReference type="InterPro" id="IPR010645">
    <property type="entry name" value="MFS_4"/>
</dbReference>
<proteinExistence type="predicted"/>
<comment type="caution">
    <text evidence="2">The sequence shown here is derived from an EMBL/GenBank/DDBJ whole genome shotgun (WGS) entry which is preliminary data.</text>
</comment>
<dbReference type="InterPro" id="IPR036259">
    <property type="entry name" value="MFS_trans_sf"/>
</dbReference>
<evidence type="ECO:0000313" key="2">
    <source>
        <dbReference type="EMBL" id="NKY29843.1"/>
    </source>
</evidence>
<accession>A0A7X6R5U1</accession>
<feature type="transmembrane region" description="Helical" evidence="1">
    <location>
        <begin position="325"/>
        <end position="348"/>
    </location>
</feature>
<feature type="transmembrane region" description="Helical" evidence="1">
    <location>
        <begin position="138"/>
        <end position="156"/>
    </location>
</feature>
<name>A0A7X6R5U1_9NOCA</name>
<dbReference type="GO" id="GO:0005886">
    <property type="term" value="C:plasma membrane"/>
    <property type="evidence" value="ECO:0007669"/>
    <property type="project" value="TreeGrafter"/>
</dbReference>
<keyword evidence="1" id="KW-1133">Transmembrane helix</keyword>
<protein>
    <submittedName>
        <fullName evidence="2">YbfB/YjiJ family MFS transporter</fullName>
    </submittedName>
</protein>
<sequence length="351" mass="35469">MGVGRFVYTPLLPLMVDAQRITAHDGALIATANYAGYLLGALLLTWRPELGHRTIFLASAGLLIASEALMAAPGPILLLALLRLVAGVASAVIFVACASFASRPGSGRQSAGIVFGGIGFGIAWTGLLVLALRPVVSWQTLWLISAALTAALLIPVRRIDIRPGPRVPRGAARVLCAWRALFVAYFLEGLGYIVIGTFLVAAVSAERGPVTGSAMWIVVGAAAAVSTVLWAGAARRRPPALLLPIALGAQCVSAVLPAVSGAIWAAVTAAALFGGTFVGIVMLAMRVGAELTDGAAAAPLTAGYGAGQILGPVAVAPVLGTSYPAAFVIAAVVLGAATLTAGVVAAGIRRT</sequence>
<keyword evidence="1" id="KW-0472">Membrane</keyword>
<keyword evidence="1" id="KW-0812">Transmembrane</keyword>
<keyword evidence="3" id="KW-1185">Reference proteome</keyword>
<dbReference type="PANTHER" id="PTHR23537:SF1">
    <property type="entry name" value="SUGAR TRANSPORTER"/>
    <property type="match status" value="1"/>
</dbReference>
<feature type="transmembrane region" description="Helical" evidence="1">
    <location>
        <begin position="78"/>
        <end position="101"/>
    </location>
</feature>
<dbReference type="SUPFAM" id="SSF103473">
    <property type="entry name" value="MFS general substrate transporter"/>
    <property type="match status" value="1"/>
</dbReference>
<feature type="transmembrane region" description="Helical" evidence="1">
    <location>
        <begin position="28"/>
        <end position="46"/>
    </location>
</feature>
<feature type="transmembrane region" description="Helical" evidence="1">
    <location>
        <begin position="177"/>
        <end position="202"/>
    </location>
</feature>
<feature type="transmembrane region" description="Helical" evidence="1">
    <location>
        <begin position="240"/>
        <end position="256"/>
    </location>
</feature>
<feature type="transmembrane region" description="Helical" evidence="1">
    <location>
        <begin position="214"/>
        <end position="233"/>
    </location>
</feature>
<evidence type="ECO:0000256" key="1">
    <source>
        <dbReference type="SAM" id="Phobius"/>
    </source>
</evidence>
<evidence type="ECO:0000313" key="3">
    <source>
        <dbReference type="Proteomes" id="UP000540698"/>
    </source>
</evidence>
<gene>
    <name evidence="2" type="ORF">HGB38_27070</name>
</gene>
<reference evidence="2 3" key="1">
    <citation type="submission" date="2020-04" db="EMBL/GenBank/DDBJ databases">
        <title>MicrobeNet Type strains.</title>
        <authorList>
            <person name="Nicholson A.C."/>
        </authorList>
    </citation>
    <scope>NUCLEOTIDE SEQUENCE [LARGE SCALE GENOMIC DNA]</scope>
    <source>
        <strain evidence="2 3">DSM 44956</strain>
    </source>
</reference>
<organism evidence="2 3">
    <name type="scientific">Nocardia gamkensis</name>
    <dbReference type="NCBI Taxonomy" id="352869"/>
    <lineage>
        <taxon>Bacteria</taxon>
        <taxon>Bacillati</taxon>
        <taxon>Actinomycetota</taxon>
        <taxon>Actinomycetes</taxon>
        <taxon>Mycobacteriales</taxon>
        <taxon>Nocardiaceae</taxon>
        <taxon>Nocardia</taxon>
    </lineage>
</organism>
<dbReference type="Proteomes" id="UP000540698">
    <property type="component" value="Unassembled WGS sequence"/>
</dbReference>
<dbReference type="EMBL" id="JAAXOS010000014">
    <property type="protein sequence ID" value="NKY29843.1"/>
    <property type="molecule type" value="Genomic_DNA"/>
</dbReference>
<dbReference type="PANTHER" id="PTHR23537">
    <property type="match status" value="1"/>
</dbReference>
<feature type="transmembrane region" description="Helical" evidence="1">
    <location>
        <begin position="296"/>
        <end position="319"/>
    </location>
</feature>
<dbReference type="Gene3D" id="1.20.1250.20">
    <property type="entry name" value="MFS general substrate transporter like domains"/>
    <property type="match status" value="1"/>
</dbReference>
<feature type="transmembrane region" description="Helical" evidence="1">
    <location>
        <begin position="113"/>
        <end position="132"/>
    </location>
</feature>
<dbReference type="AlphaFoldDB" id="A0A7X6R5U1"/>
<feature type="transmembrane region" description="Helical" evidence="1">
    <location>
        <begin position="55"/>
        <end position="72"/>
    </location>
</feature>